<evidence type="ECO:0000256" key="5">
    <source>
        <dbReference type="ARBA" id="ARBA00023163"/>
    </source>
</evidence>
<dbReference type="SUPFAM" id="SSF48013">
    <property type="entry name" value="NusB-like"/>
    <property type="match status" value="1"/>
</dbReference>
<evidence type="ECO:0000256" key="6">
    <source>
        <dbReference type="HAMAP-Rule" id="MF_00073"/>
    </source>
</evidence>
<comment type="similarity">
    <text evidence="1 6">Belongs to the NusB family.</text>
</comment>
<evidence type="ECO:0000259" key="7">
    <source>
        <dbReference type="Pfam" id="PF01029"/>
    </source>
</evidence>
<feature type="domain" description="NusB/RsmB/TIM44" evidence="7">
    <location>
        <begin position="5"/>
        <end position="146"/>
    </location>
</feature>
<evidence type="ECO:0000256" key="1">
    <source>
        <dbReference type="ARBA" id="ARBA00005952"/>
    </source>
</evidence>
<comment type="function">
    <text evidence="6">Involved in transcription antitermination. Required for transcription of ribosomal RNA (rRNA) genes. Binds specifically to the boxA antiterminator sequence of the ribosomal RNA (rrn) operons.</text>
</comment>
<organism evidence="8 9">
    <name type="scientific">Candidatus Lachnoclostridium pullistercoris</name>
    <dbReference type="NCBI Taxonomy" id="2838632"/>
    <lineage>
        <taxon>Bacteria</taxon>
        <taxon>Bacillati</taxon>
        <taxon>Bacillota</taxon>
        <taxon>Clostridia</taxon>
        <taxon>Lachnospirales</taxon>
        <taxon>Lachnospiraceae</taxon>
    </lineage>
</organism>
<dbReference type="PANTHER" id="PTHR11078:SF3">
    <property type="entry name" value="ANTITERMINATION NUSB DOMAIN-CONTAINING PROTEIN"/>
    <property type="match status" value="1"/>
</dbReference>
<name>A0A9D2PFI1_9FIRM</name>
<keyword evidence="2 6" id="KW-0889">Transcription antitermination</keyword>
<evidence type="ECO:0000256" key="3">
    <source>
        <dbReference type="ARBA" id="ARBA00022884"/>
    </source>
</evidence>
<dbReference type="InterPro" id="IPR035926">
    <property type="entry name" value="NusB-like_sf"/>
</dbReference>
<keyword evidence="5 6" id="KW-0804">Transcription</keyword>
<gene>
    <name evidence="6 8" type="primary">nusB</name>
    <name evidence="8" type="ORF">IAA04_11580</name>
</gene>
<dbReference type="EMBL" id="DWWL01000076">
    <property type="protein sequence ID" value="HJC48683.1"/>
    <property type="molecule type" value="Genomic_DNA"/>
</dbReference>
<dbReference type="AlphaFoldDB" id="A0A9D2PFI1"/>
<accession>A0A9D2PFI1</accession>
<dbReference type="NCBIfam" id="TIGR01951">
    <property type="entry name" value="nusB"/>
    <property type="match status" value="1"/>
</dbReference>
<dbReference type="InterPro" id="IPR006027">
    <property type="entry name" value="NusB_RsmB_TIM44"/>
</dbReference>
<keyword evidence="3 6" id="KW-0694">RNA-binding</keyword>
<proteinExistence type="inferred from homology"/>
<dbReference type="GO" id="GO:0003723">
    <property type="term" value="F:RNA binding"/>
    <property type="evidence" value="ECO:0007669"/>
    <property type="project" value="UniProtKB-UniRule"/>
</dbReference>
<dbReference type="Pfam" id="PF01029">
    <property type="entry name" value="NusB"/>
    <property type="match status" value="1"/>
</dbReference>
<dbReference type="Gene3D" id="1.10.940.10">
    <property type="entry name" value="NusB-like"/>
    <property type="match status" value="1"/>
</dbReference>
<keyword evidence="4 6" id="KW-0805">Transcription regulation</keyword>
<sequence length="147" mass="16856">MTRRELREHCFKMLFSANFYDTEEAEQQLDRYFDAPEEDETDADGKTEVLHQVGLGEKDREYLHSRVEHIIEAIPELDASLNQVAEGWKTRRMGKVELTILRLALYEMKKDDSIPEKVAINEAVELAKKFGGNDSPAFVNGILAKLV</sequence>
<dbReference type="InterPro" id="IPR011605">
    <property type="entry name" value="NusB_fam"/>
</dbReference>
<dbReference type="GO" id="GO:0031564">
    <property type="term" value="P:transcription antitermination"/>
    <property type="evidence" value="ECO:0007669"/>
    <property type="project" value="UniProtKB-KW"/>
</dbReference>
<reference evidence="8" key="1">
    <citation type="journal article" date="2021" name="PeerJ">
        <title>Extensive microbial diversity within the chicken gut microbiome revealed by metagenomics and culture.</title>
        <authorList>
            <person name="Gilroy R."/>
            <person name="Ravi A."/>
            <person name="Getino M."/>
            <person name="Pursley I."/>
            <person name="Horton D.L."/>
            <person name="Alikhan N.F."/>
            <person name="Baker D."/>
            <person name="Gharbi K."/>
            <person name="Hall N."/>
            <person name="Watson M."/>
            <person name="Adriaenssens E.M."/>
            <person name="Foster-Nyarko E."/>
            <person name="Jarju S."/>
            <person name="Secka A."/>
            <person name="Antonio M."/>
            <person name="Oren A."/>
            <person name="Chaudhuri R.R."/>
            <person name="La Ragione R."/>
            <person name="Hildebrand F."/>
            <person name="Pallen M.J."/>
        </authorList>
    </citation>
    <scope>NUCLEOTIDE SEQUENCE</scope>
    <source>
        <strain evidence="8">CHK183-5548</strain>
    </source>
</reference>
<evidence type="ECO:0000313" key="8">
    <source>
        <dbReference type="EMBL" id="HJC48683.1"/>
    </source>
</evidence>
<protein>
    <recommendedName>
        <fullName evidence="6">Transcription antitermination protein NusB</fullName>
    </recommendedName>
    <alternativeName>
        <fullName evidence="6">Antitermination factor NusB</fullName>
    </alternativeName>
</protein>
<dbReference type="Proteomes" id="UP000823883">
    <property type="component" value="Unassembled WGS sequence"/>
</dbReference>
<dbReference type="HAMAP" id="MF_00073">
    <property type="entry name" value="NusB"/>
    <property type="match status" value="1"/>
</dbReference>
<dbReference type="GO" id="GO:0005829">
    <property type="term" value="C:cytosol"/>
    <property type="evidence" value="ECO:0007669"/>
    <property type="project" value="TreeGrafter"/>
</dbReference>
<evidence type="ECO:0000313" key="9">
    <source>
        <dbReference type="Proteomes" id="UP000823883"/>
    </source>
</evidence>
<evidence type="ECO:0000256" key="2">
    <source>
        <dbReference type="ARBA" id="ARBA00022814"/>
    </source>
</evidence>
<dbReference type="PANTHER" id="PTHR11078">
    <property type="entry name" value="N UTILIZATION SUBSTANCE PROTEIN B-RELATED"/>
    <property type="match status" value="1"/>
</dbReference>
<evidence type="ECO:0000256" key="4">
    <source>
        <dbReference type="ARBA" id="ARBA00023015"/>
    </source>
</evidence>
<comment type="caution">
    <text evidence="8">The sequence shown here is derived from an EMBL/GenBank/DDBJ whole genome shotgun (WGS) entry which is preliminary data.</text>
</comment>
<dbReference type="GO" id="GO:0006353">
    <property type="term" value="P:DNA-templated transcription termination"/>
    <property type="evidence" value="ECO:0007669"/>
    <property type="project" value="UniProtKB-UniRule"/>
</dbReference>
<reference evidence="8" key="2">
    <citation type="submission" date="2021-04" db="EMBL/GenBank/DDBJ databases">
        <authorList>
            <person name="Gilroy R."/>
        </authorList>
    </citation>
    <scope>NUCLEOTIDE SEQUENCE</scope>
    <source>
        <strain evidence="8">CHK183-5548</strain>
    </source>
</reference>